<dbReference type="EMBL" id="CAJNNV010014930">
    <property type="protein sequence ID" value="CAE8603022.1"/>
    <property type="molecule type" value="Genomic_DNA"/>
</dbReference>
<dbReference type="OrthoDB" id="427725at2759"/>
<gene>
    <name evidence="2" type="ORF">PGLA1383_LOCUS21247</name>
    <name evidence="3" type="ORF">PGLA2088_LOCUS7115</name>
</gene>
<proteinExistence type="predicted"/>
<organism evidence="2 4">
    <name type="scientific">Polarella glacialis</name>
    <name type="common">Dinoflagellate</name>
    <dbReference type="NCBI Taxonomy" id="89957"/>
    <lineage>
        <taxon>Eukaryota</taxon>
        <taxon>Sar</taxon>
        <taxon>Alveolata</taxon>
        <taxon>Dinophyceae</taxon>
        <taxon>Suessiales</taxon>
        <taxon>Suessiaceae</taxon>
        <taxon>Polarella</taxon>
    </lineage>
</organism>
<dbReference type="Proteomes" id="UP000626109">
    <property type="component" value="Unassembled WGS sequence"/>
</dbReference>
<evidence type="ECO:0000256" key="1">
    <source>
        <dbReference type="SAM" id="MobiDB-lite"/>
    </source>
</evidence>
<accession>A0A813EXR7</accession>
<dbReference type="EMBL" id="CAJNNW010007212">
    <property type="protein sequence ID" value="CAE8649084.1"/>
    <property type="molecule type" value="Genomic_DNA"/>
</dbReference>
<evidence type="ECO:0000313" key="4">
    <source>
        <dbReference type="Proteomes" id="UP000654075"/>
    </source>
</evidence>
<feature type="compositionally biased region" description="Acidic residues" evidence="1">
    <location>
        <begin position="74"/>
        <end position="83"/>
    </location>
</feature>
<feature type="compositionally biased region" description="Acidic residues" evidence="1">
    <location>
        <begin position="104"/>
        <end position="118"/>
    </location>
</feature>
<comment type="caution">
    <text evidence="2">The sequence shown here is derived from an EMBL/GenBank/DDBJ whole genome shotgun (WGS) entry which is preliminary data.</text>
</comment>
<dbReference type="AlphaFoldDB" id="A0A813EXR7"/>
<evidence type="ECO:0000313" key="2">
    <source>
        <dbReference type="EMBL" id="CAE8603022.1"/>
    </source>
</evidence>
<feature type="region of interest" description="Disordered" evidence="1">
    <location>
        <begin position="51"/>
        <end position="118"/>
    </location>
</feature>
<name>A0A813EXR7_POLGL</name>
<dbReference type="Proteomes" id="UP000654075">
    <property type="component" value="Unassembled WGS sequence"/>
</dbReference>
<sequence length="277" mass="28478">MAGDTGCHDDGRHSQEPLPACLAEEGLLPPEVADKIAEQLLRSLERMEEDYHRTIAADRPSQPGAAASAAGPDNDNDDSDVDDKDTLPHGEGYAAMDSDSGNSGDEEDVPGVGLDEEDFGPMQAAVAPLEAESAPQAIGGGISAAGGSAASRCKIPSEPRCSGGYVSSGAAAAVAAAGPPVLDSGNTTHSWGVPMHILDPSAKAAAGLETFADFGSSNPALPAALPGVSHLQATMLTDDEIKIIKDAMREVCLSPPPWAQKLSDQDLQRMVKDMLKS</sequence>
<reference evidence="2" key="1">
    <citation type="submission" date="2021-02" db="EMBL/GenBank/DDBJ databases">
        <authorList>
            <person name="Dougan E. K."/>
            <person name="Rhodes N."/>
            <person name="Thang M."/>
            <person name="Chan C."/>
        </authorList>
    </citation>
    <scope>NUCLEOTIDE SEQUENCE</scope>
</reference>
<feature type="compositionally biased region" description="Low complexity" evidence="1">
    <location>
        <begin position="63"/>
        <end position="73"/>
    </location>
</feature>
<evidence type="ECO:0000313" key="3">
    <source>
        <dbReference type="EMBL" id="CAE8649084.1"/>
    </source>
</evidence>
<keyword evidence="4" id="KW-1185">Reference proteome</keyword>
<feature type="region of interest" description="Disordered" evidence="1">
    <location>
        <begin position="1"/>
        <end position="26"/>
    </location>
</feature>
<protein>
    <submittedName>
        <fullName evidence="2">Uncharacterized protein</fullName>
    </submittedName>
</protein>
<feature type="compositionally biased region" description="Basic and acidic residues" evidence="1">
    <location>
        <begin position="1"/>
        <end position="15"/>
    </location>
</feature>